<keyword evidence="1" id="KW-0805">Transcription regulation</keyword>
<dbReference type="SUPFAM" id="SSF51215">
    <property type="entry name" value="Regulatory protein AraC"/>
    <property type="match status" value="1"/>
</dbReference>
<keyword evidence="3" id="KW-0804">Transcription</keyword>
<dbReference type="GO" id="GO:0043565">
    <property type="term" value="F:sequence-specific DNA binding"/>
    <property type="evidence" value="ECO:0007669"/>
    <property type="project" value="InterPro"/>
</dbReference>
<gene>
    <name evidence="5" type="primary">rhaS_116</name>
    <name evidence="5" type="ORF">SDC9_144213</name>
</gene>
<evidence type="ECO:0000256" key="3">
    <source>
        <dbReference type="ARBA" id="ARBA00023163"/>
    </source>
</evidence>
<dbReference type="Gene3D" id="1.10.10.60">
    <property type="entry name" value="Homeodomain-like"/>
    <property type="match status" value="2"/>
</dbReference>
<organism evidence="5">
    <name type="scientific">bioreactor metagenome</name>
    <dbReference type="NCBI Taxonomy" id="1076179"/>
    <lineage>
        <taxon>unclassified sequences</taxon>
        <taxon>metagenomes</taxon>
        <taxon>ecological metagenomes</taxon>
    </lineage>
</organism>
<name>A0A645E8T4_9ZZZZ</name>
<evidence type="ECO:0000313" key="5">
    <source>
        <dbReference type="EMBL" id="MPM97042.1"/>
    </source>
</evidence>
<reference evidence="5" key="1">
    <citation type="submission" date="2019-08" db="EMBL/GenBank/DDBJ databases">
        <authorList>
            <person name="Kucharzyk K."/>
            <person name="Murdoch R.W."/>
            <person name="Higgins S."/>
            <person name="Loffler F."/>
        </authorList>
    </citation>
    <scope>NUCLEOTIDE SEQUENCE</scope>
</reference>
<dbReference type="PANTHER" id="PTHR43280">
    <property type="entry name" value="ARAC-FAMILY TRANSCRIPTIONAL REGULATOR"/>
    <property type="match status" value="1"/>
</dbReference>
<dbReference type="PANTHER" id="PTHR43280:SF2">
    <property type="entry name" value="HTH-TYPE TRANSCRIPTIONAL REGULATOR EXSA"/>
    <property type="match status" value="1"/>
</dbReference>
<dbReference type="PROSITE" id="PS00041">
    <property type="entry name" value="HTH_ARAC_FAMILY_1"/>
    <property type="match status" value="1"/>
</dbReference>
<dbReference type="EMBL" id="VSSQ01043368">
    <property type="protein sequence ID" value="MPM97042.1"/>
    <property type="molecule type" value="Genomic_DNA"/>
</dbReference>
<evidence type="ECO:0000256" key="1">
    <source>
        <dbReference type="ARBA" id="ARBA00023015"/>
    </source>
</evidence>
<protein>
    <submittedName>
        <fullName evidence="5">HTH-type transcriptional activator RhaS</fullName>
    </submittedName>
</protein>
<sequence>MRHVVQRPEYFLPADAVNRRQFWKVFYVVAGGGEFRVNGRGFPVDPGFVCLSHPDDLTNMVTDLPVEMYQVLFQKKAIEDDLARLYNDNDFFSVFRPEFRPERSLNHDLLHLIDSNRKIRQVILRMLHEYNHADGNTGEMLRFMLLELLVEFSRRSASRFRRRRRSEAVADIDGYLGKHYAEPLRVEELARKIALSQGYLFGFYRRATGRTIGETLLSLRIEAAKKLLLDTEMEVRQVCFRCGFSDLSNFYKVFRRETGVAPGGYRKEGR</sequence>
<dbReference type="InterPro" id="IPR018062">
    <property type="entry name" value="HTH_AraC-typ_CS"/>
</dbReference>
<dbReference type="PROSITE" id="PS01124">
    <property type="entry name" value="HTH_ARAC_FAMILY_2"/>
    <property type="match status" value="1"/>
</dbReference>
<dbReference type="SUPFAM" id="SSF46689">
    <property type="entry name" value="Homeodomain-like"/>
    <property type="match status" value="1"/>
</dbReference>
<dbReference type="AlphaFoldDB" id="A0A645E8T4"/>
<accession>A0A645E8T4</accession>
<dbReference type="InterPro" id="IPR037923">
    <property type="entry name" value="HTH-like"/>
</dbReference>
<evidence type="ECO:0000256" key="2">
    <source>
        <dbReference type="ARBA" id="ARBA00023125"/>
    </source>
</evidence>
<feature type="domain" description="HTH araC/xylS-type" evidence="4">
    <location>
        <begin position="170"/>
        <end position="268"/>
    </location>
</feature>
<dbReference type="Pfam" id="PF02311">
    <property type="entry name" value="AraC_binding"/>
    <property type="match status" value="1"/>
</dbReference>
<dbReference type="PRINTS" id="PR00032">
    <property type="entry name" value="HTHARAC"/>
</dbReference>
<dbReference type="InterPro" id="IPR018060">
    <property type="entry name" value="HTH_AraC"/>
</dbReference>
<dbReference type="SMART" id="SM00342">
    <property type="entry name" value="HTH_ARAC"/>
    <property type="match status" value="1"/>
</dbReference>
<proteinExistence type="predicted"/>
<dbReference type="GO" id="GO:0003700">
    <property type="term" value="F:DNA-binding transcription factor activity"/>
    <property type="evidence" value="ECO:0007669"/>
    <property type="project" value="InterPro"/>
</dbReference>
<comment type="caution">
    <text evidence="5">The sequence shown here is derived from an EMBL/GenBank/DDBJ whole genome shotgun (WGS) entry which is preliminary data.</text>
</comment>
<dbReference type="InterPro" id="IPR003313">
    <property type="entry name" value="AraC-bd"/>
</dbReference>
<dbReference type="InterPro" id="IPR020449">
    <property type="entry name" value="Tscrpt_reg_AraC-type_HTH"/>
</dbReference>
<evidence type="ECO:0000259" key="4">
    <source>
        <dbReference type="PROSITE" id="PS01124"/>
    </source>
</evidence>
<dbReference type="Pfam" id="PF12833">
    <property type="entry name" value="HTH_18"/>
    <property type="match status" value="1"/>
</dbReference>
<dbReference type="InterPro" id="IPR009057">
    <property type="entry name" value="Homeodomain-like_sf"/>
</dbReference>
<keyword evidence="2" id="KW-0238">DNA-binding</keyword>